<accession>A0A1U7PMJ1</accession>
<dbReference type="Pfam" id="PF09148">
    <property type="entry name" value="DUF1934"/>
    <property type="match status" value="1"/>
</dbReference>
<gene>
    <name evidence="1" type="ORF">SAMN05428946_0550</name>
</gene>
<dbReference type="Gene3D" id="2.40.128.20">
    <property type="match status" value="1"/>
</dbReference>
<dbReference type="STRING" id="550447.SAMN05428946_0550"/>
<dbReference type="InterPro" id="IPR015231">
    <property type="entry name" value="DUF1934"/>
</dbReference>
<sequence length="144" mass="16058">MTNPAEGKAAAIRLISTVTQPGEPPAKHIVNTDGHLIERGGSLWLRFEEEMDGRQVRTTVRMREEDALIMRSGDVSMRLPLVPGEDRPGTYGVGEFSLPLDVRTRSMQFEPGREGRFAAVYELVSNGQTVGTYEIEFTYSEGKR</sequence>
<dbReference type="SUPFAM" id="SSF50814">
    <property type="entry name" value="Lipocalins"/>
    <property type="match status" value="1"/>
</dbReference>
<name>A0A1U7PMJ1_9BACI</name>
<dbReference type="RefSeq" id="WP_076756821.1">
    <property type="nucleotide sequence ID" value="NZ_FTPL01000001.1"/>
</dbReference>
<dbReference type="Proteomes" id="UP000187550">
    <property type="component" value="Unassembled WGS sequence"/>
</dbReference>
<protein>
    <submittedName>
        <fullName evidence="1">Uncharacterized beta-barrel protein YwiB, DUF1934 family</fullName>
    </submittedName>
</protein>
<reference evidence="2" key="1">
    <citation type="submission" date="2017-01" db="EMBL/GenBank/DDBJ databases">
        <authorList>
            <person name="Varghese N."/>
            <person name="Submissions S."/>
        </authorList>
    </citation>
    <scope>NUCLEOTIDE SEQUENCE [LARGE SCALE GENOMIC DNA]</scope>
    <source>
        <strain evidence="2">MNA4</strain>
    </source>
</reference>
<dbReference type="EMBL" id="FTPL01000001">
    <property type="protein sequence ID" value="SIT69953.1"/>
    <property type="molecule type" value="Genomic_DNA"/>
</dbReference>
<keyword evidence="2" id="KW-1185">Reference proteome</keyword>
<evidence type="ECO:0000313" key="1">
    <source>
        <dbReference type="EMBL" id="SIT69953.1"/>
    </source>
</evidence>
<evidence type="ECO:0000313" key="2">
    <source>
        <dbReference type="Proteomes" id="UP000187550"/>
    </source>
</evidence>
<dbReference type="InterPro" id="IPR012674">
    <property type="entry name" value="Calycin"/>
</dbReference>
<dbReference type="AlphaFoldDB" id="A0A1U7PMJ1"/>
<organism evidence="1 2">
    <name type="scientific">Edaphobacillus lindanitolerans</name>
    <dbReference type="NCBI Taxonomy" id="550447"/>
    <lineage>
        <taxon>Bacteria</taxon>
        <taxon>Bacillati</taxon>
        <taxon>Bacillota</taxon>
        <taxon>Bacilli</taxon>
        <taxon>Bacillales</taxon>
        <taxon>Bacillaceae</taxon>
        <taxon>Edaphobacillus</taxon>
    </lineage>
</organism>
<proteinExistence type="predicted"/>
<dbReference type="OrthoDB" id="2352933at2"/>